<dbReference type="InterPro" id="IPR033876">
    <property type="entry name" value="SAP-like"/>
</dbReference>
<evidence type="ECO:0000256" key="5">
    <source>
        <dbReference type="ARBA" id="ARBA00022750"/>
    </source>
</evidence>
<dbReference type="SUPFAM" id="SSF50630">
    <property type="entry name" value="Acid proteases"/>
    <property type="match status" value="1"/>
</dbReference>
<evidence type="ECO:0000256" key="9">
    <source>
        <dbReference type="RuleBase" id="RU000454"/>
    </source>
</evidence>
<dbReference type="InterPro" id="IPR001461">
    <property type="entry name" value="Aspartic_peptidase_A1"/>
</dbReference>
<evidence type="ECO:0000256" key="7">
    <source>
        <dbReference type="PIRSR" id="PIRSR601461-1"/>
    </source>
</evidence>
<dbReference type="GO" id="GO:0005886">
    <property type="term" value="C:plasma membrane"/>
    <property type="evidence" value="ECO:0007669"/>
    <property type="project" value="UniProtKB-SubCell"/>
</dbReference>
<feature type="signal peptide" evidence="10">
    <location>
        <begin position="1"/>
        <end position="21"/>
    </location>
</feature>
<keyword evidence="5 9" id="KW-0064">Aspartyl protease</keyword>
<feature type="disulfide bond" evidence="8">
    <location>
        <begin position="317"/>
        <end position="361"/>
    </location>
</feature>
<organism evidence="12 13">
    <name type="scientific">Exophiala viscosa</name>
    <dbReference type="NCBI Taxonomy" id="2486360"/>
    <lineage>
        <taxon>Eukaryota</taxon>
        <taxon>Fungi</taxon>
        <taxon>Dikarya</taxon>
        <taxon>Ascomycota</taxon>
        <taxon>Pezizomycotina</taxon>
        <taxon>Eurotiomycetes</taxon>
        <taxon>Chaetothyriomycetidae</taxon>
        <taxon>Chaetothyriales</taxon>
        <taxon>Herpotrichiellaceae</taxon>
        <taxon>Exophiala</taxon>
    </lineage>
</organism>
<feature type="active site" evidence="7">
    <location>
        <position position="283"/>
    </location>
</feature>
<evidence type="ECO:0000256" key="1">
    <source>
        <dbReference type="ARBA" id="ARBA00004609"/>
    </source>
</evidence>
<proteinExistence type="inferred from homology"/>
<feature type="chain" id="PRO_5042915242" evidence="10">
    <location>
        <begin position="22"/>
        <end position="514"/>
    </location>
</feature>
<evidence type="ECO:0000256" key="4">
    <source>
        <dbReference type="ARBA" id="ARBA00022729"/>
    </source>
</evidence>
<dbReference type="GO" id="GO:0004190">
    <property type="term" value="F:aspartic-type endopeptidase activity"/>
    <property type="evidence" value="ECO:0007669"/>
    <property type="project" value="UniProtKB-KW"/>
</dbReference>
<keyword evidence="4 10" id="KW-0732">Signal</keyword>
<dbReference type="Proteomes" id="UP001203852">
    <property type="component" value="Unassembled WGS sequence"/>
</dbReference>
<accession>A0AAN6E1T9</accession>
<evidence type="ECO:0000256" key="2">
    <source>
        <dbReference type="ARBA" id="ARBA00007447"/>
    </source>
</evidence>
<gene>
    <name evidence="12" type="ORF">EDD36DRAFT_485417</name>
</gene>
<dbReference type="InterPro" id="IPR001969">
    <property type="entry name" value="Aspartic_peptidase_AS"/>
</dbReference>
<name>A0AAN6E1T9_9EURO</name>
<dbReference type="PANTHER" id="PTHR47966:SF65">
    <property type="entry name" value="ASPARTIC-TYPE ENDOPEPTIDASE"/>
    <property type="match status" value="1"/>
</dbReference>
<keyword evidence="8" id="KW-1015">Disulfide bond</keyword>
<dbReference type="InterPro" id="IPR033121">
    <property type="entry name" value="PEPTIDASE_A1"/>
</dbReference>
<dbReference type="PRINTS" id="PR00792">
    <property type="entry name" value="PEPSIN"/>
</dbReference>
<evidence type="ECO:0000256" key="6">
    <source>
        <dbReference type="ARBA" id="ARBA00022801"/>
    </source>
</evidence>
<dbReference type="InterPro" id="IPR021109">
    <property type="entry name" value="Peptidase_aspartic_dom_sf"/>
</dbReference>
<dbReference type="PANTHER" id="PTHR47966">
    <property type="entry name" value="BETA-SITE APP-CLEAVING ENZYME, ISOFORM A-RELATED"/>
    <property type="match status" value="1"/>
</dbReference>
<dbReference type="Gene3D" id="2.40.70.10">
    <property type="entry name" value="Acid Proteases"/>
    <property type="match status" value="2"/>
</dbReference>
<feature type="active site" evidence="7">
    <location>
        <position position="78"/>
    </location>
</feature>
<reference evidence="12" key="1">
    <citation type="journal article" date="2022" name="bioRxiv">
        <title>Deciphering the potential niche of two novel black yeast fungi from a biological soil crust based on their genomes, phenotypes, and melanin regulation.</title>
        <authorList>
            <consortium name="DOE Joint Genome Institute"/>
            <person name="Carr E.C."/>
            <person name="Barton Q."/>
            <person name="Grambo S."/>
            <person name="Sullivan M."/>
            <person name="Renfro C.M."/>
            <person name="Kuo A."/>
            <person name="Pangilinan J."/>
            <person name="Lipzen A."/>
            <person name="Keymanesh K."/>
            <person name="Savage E."/>
            <person name="Barry K."/>
            <person name="Grigoriev I.V."/>
            <person name="Riekhof W.R."/>
            <person name="Harris S.S."/>
        </authorList>
    </citation>
    <scope>NUCLEOTIDE SEQUENCE</scope>
    <source>
        <strain evidence="12">JF 03-4F</strain>
    </source>
</reference>
<dbReference type="EMBL" id="MU404352">
    <property type="protein sequence ID" value="KAI1615080.1"/>
    <property type="molecule type" value="Genomic_DNA"/>
</dbReference>
<evidence type="ECO:0000256" key="8">
    <source>
        <dbReference type="PIRSR" id="PIRSR601461-2"/>
    </source>
</evidence>
<keyword evidence="13" id="KW-1185">Reference proteome</keyword>
<comment type="subcellular location">
    <subcellularLocation>
        <location evidence="1">Cell membrane</location>
        <topology evidence="1">Lipid-anchor</topology>
        <topology evidence="1">GPI-anchor</topology>
    </subcellularLocation>
</comment>
<evidence type="ECO:0000259" key="11">
    <source>
        <dbReference type="PROSITE" id="PS51767"/>
    </source>
</evidence>
<evidence type="ECO:0000313" key="12">
    <source>
        <dbReference type="EMBL" id="KAI1615080.1"/>
    </source>
</evidence>
<dbReference type="AlphaFoldDB" id="A0AAN6E1T9"/>
<keyword evidence="3 9" id="KW-0645">Protease</keyword>
<protein>
    <submittedName>
        <fullName evidence="12">Aspartic peptidase domain-containing protein</fullName>
    </submittedName>
</protein>
<dbReference type="CDD" id="cd05474">
    <property type="entry name" value="SAP_like"/>
    <property type="match status" value="1"/>
</dbReference>
<comment type="similarity">
    <text evidence="2 9">Belongs to the peptidase A1 family.</text>
</comment>
<evidence type="ECO:0000313" key="13">
    <source>
        <dbReference type="Proteomes" id="UP001203852"/>
    </source>
</evidence>
<evidence type="ECO:0000256" key="10">
    <source>
        <dbReference type="SAM" id="SignalP"/>
    </source>
</evidence>
<feature type="domain" description="Peptidase A1" evidence="11">
    <location>
        <begin position="60"/>
        <end position="398"/>
    </location>
</feature>
<dbReference type="GO" id="GO:0006508">
    <property type="term" value="P:proteolysis"/>
    <property type="evidence" value="ECO:0007669"/>
    <property type="project" value="UniProtKB-KW"/>
</dbReference>
<evidence type="ECO:0000256" key="3">
    <source>
        <dbReference type="ARBA" id="ARBA00022670"/>
    </source>
</evidence>
<dbReference type="PROSITE" id="PS00141">
    <property type="entry name" value="ASP_PROTEASE"/>
    <property type="match status" value="1"/>
</dbReference>
<dbReference type="PROSITE" id="PS51767">
    <property type="entry name" value="PEPTIDASE_A1"/>
    <property type="match status" value="1"/>
</dbReference>
<comment type="caution">
    <text evidence="12">The sequence shown here is derived from an EMBL/GenBank/DDBJ whole genome shotgun (WGS) entry which is preliminary data.</text>
</comment>
<sequence length="514" mass="52791">MHSAVLRSLATVPILCTLASAGHISLGIQRTRGLDKRALSPRDAGSIGVELVESADESLYAISLSVGTPPQPFDLQLDTGSSDLWVPWAGAQACIDQGGCPGGDFQYNESSTFQVLFNNFSIQYGDGTGDTGDYFTDTVQLGNTTVQNFTMGLALDTTNGAHLNNTGQGLLGVSYPTNEAGYHEAGFETLTIYEQMVSQGLIARSAYSLYLDDMEVGKGTILFGGVDPSKYKGDLTVLPLQPDPATTFVDAFYVSLTDVSYDEGSDKTSLFAPGYTGCAVLLDSGTTRSYIPAEAFNNLVQGLGGYVDGTGDYYVPCDMPAGNATISFQFGGSEGIEMAIPLSTFISPDASSQLADGTNLCILALQAASTPYDIILGDSFLRSFYVVYDVANDQVAIATAALNATATGSVTAIPSGTSIPGASSTANLAVPTIANISTWTPTTTAIATASLAATFTDLPSVTAAATGATTGGASTSASASGTSSGTSSGAADVTAHGSGLVVVFFMAVSALFLF</sequence>
<dbReference type="Pfam" id="PF00026">
    <property type="entry name" value="Asp"/>
    <property type="match status" value="1"/>
</dbReference>
<keyword evidence="6 9" id="KW-0378">Hydrolase</keyword>